<dbReference type="GO" id="GO:0046556">
    <property type="term" value="F:alpha-L-arabinofuranosidase activity"/>
    <property type="evidence" value="ECO:0007669"/>
    <property type="project" value="InterPro"/>
</dbReference>
<evidence type="ECO:0000313" key="1">
    <source>
        <dbReference type="EMBL" id="CAE7223221.1"/>
    </source>
</evidence>
<dbReference type="OrthoDB" id="10316673at2759"/>
<accession>A0A812K938</accession>
<dbReference type="GO" id="GO:0046373">
    <property type="term" value="P:L-arabinose metabolic process"/>
    <property type="evidence" value="ECO:0007669"/>
    <property type="project" value="InterPro"/>
</dbReference>
<dbReference type="Proteomes" id="UP000604046">
    <property type="component" value="Unassembled WGS sequence"/>
</dbReference>
<organism evidence="1 2">
    <name type="scientific">Symbiodinium natans</name>
    <dbReference type="NCBI Taxonomy" id="878477"/>
    <lineage>
        <taxon>Eukaryota</taxon>
        <taxon>Sar</taxon>
        <taxon>Alveolata</taxon>
        <taxon>Dinophyceae</taxon>
        <taxon>Suessiales</taxon>
        <taxon>Symbiodiniaceae</taxon>
        <taxon>Symbiodinium</taxon>
    </lineage>
</organism>
<gene>
    <name evidence="1" type="ORF">SNAT2548_LOCUS8391</name>
</gene>
<protein>
    <submittedName>
        <fullName evidence="1">Uncharacterized protein</fullName>
    </submittedName>
</protein>
<dbReference type="InterPro" id="IPR036195">
    <property type="entry name" value="AbfB_ABD_sf"/>
</dbReference>
<comment type="caution">
    <text evidence="1">The sequence shown here is derived from an EMBL/GenBank/DDBJ whole genome shotgun (WGS) entry which is preliminary data.</text>
</comment>
<dbReference type="AlphaFoldDB" id="A0A812K938"/>
<proteinExistence type="predicted"/>
<sequence>MHILEEGVKFESEKLPGLYICYADGYGKLLEGNGQREIFRQVRPMNGEKDSVTLESLAQRGEFLCHCHGNICFISFYTPTTISPNDTSWRLLECD</sequence>
<reference evidence="1" key="1">
    <citation type="submission" date="2021-02" db="EMBL/GenBank/DDBJ databases">
        <authorList>
            <person name="Dougan E. K."/>
            <person name="Rhodes N."/>
            <person name="Thang M."/>
            <person name="Chan C."/>
        </authorList>
    </citation>
    <scope>NUCLEOTIDE SEQUENCE</scope>
</reference>
<dbReference type="EMBL" id="CAJNDS010000619">
    <property type="protein sequence ID" value="CAE7223221.1"/>
    <property type="molecule type" value="Genomic_DNA"/>
</dbReference>
<dbReference type="SUPFAM" id="SSF110221">
    <property type="entry name" value="AbfB domain"/>
    <property type="match status" value="1"/>
</dbReference>
<dbReference type="Gene3D" id="2.80.10.50">
    <property type="match status" value="1"/>
</dbReference>
<evidence type="ECO:0000313" key="2">
    <source>
        <dbReference type="Proteomes" id="UP000604046"/>
    </source>
</evidence>
<keyword evidence="2" id="KW-1185">Reference proteome</keyword>
<name>A0A812K938_9DINO</name>